<protein>
    <submittedName>
        <fullName evidence="2">Uncharacterized protein</fullName>
    </submittedName>
</protein>
<comment type="caution">
    <text evidence="2">The sequence shown here is derived from an EMBL/GenBank/DDBJ whole genome shotgun (WGS) entry which is preliminary data.</text>
</comment>
<feature type="compositionally biased region" description="Pro residues" evidence="1">
    <location>
        <begin position="88"/>
        <end position="105"/>
    </location>
</feature>
<evidence type="ECO:0000256" key="1">
    <source>
        <dbReference type="SAM" id="MobiDB-lite"/>
    </source>
</evidence>
<dbReference type="GO" id="GO:0032367">
    <property type="term" value="P:intracellular cholesterol transport"/>
    <property type="evidence" value="ECO:0007669"/>
    <property type="project" value="InterPro"/>
</dbReference>
<accession>A0A438GYX6</accession>
<gene>
    <name evidence="2" type="ORF">CK203_053444</name>
</gene>
<dbReference type="GO" id="GO:0005802">
    <property type="term" value="C:trans-Golgi network"/>
    <property type="evidence" value="ECO:0007669"/>
    <property type="project" value="InterPro"/>
</dbReference>
<name>A0A438GYX6_VITVI</name>
<feature type="region of interest" description="Disordered" evidence="1">
    <location>
        <begin position="79"/>
        <end position="107"/>
    </location>
</feature>
<dbReference type="PANTHER" id="PTHR32059:SF0">
    <property type="entry name" value="RAB11-BINDING PROTEIN RELCH"/>
    <property type="match status" value="1"/>
</dbReference>
<dbReference type="PANTHER" id="PTHR32059">
    <property type="entry name" value="RAB11-BINDING PROTEIN RELCH"/>
    <property type="match status" value="1"/>
</dbReference>
<dbReference type="AlphaFoldDB" id="A0A438GYX6"/>
<dbReference type="EMBL" id="QGNW01000312">
    <property type="protein sequence ID" value="RVW77486.1"/>
    <property type="molecule type" value="Genomic_DNA"/>
</dbReference>
<organism evidence="2 3">
    <name type="scientific">Vitis vinifera</name>
    <name type="common">Grape</name>
    <dbReference type="NCBI Taxonomy" id="29760"/>
    <lineage>
        <taxon>Eukaryota</taxon>
        <taxon>Viridiplantae</taxon>
        <taxon>Streptophyta</taxon>
        <taxon>Embryophyta</taxon>
        <taxon>Tracheophyta</taxon>
        <taxon>Spermatophyta</taxon>
        <taxon>Magnoliopsida</taxon>
        <taxon>eudicotyledons</taxon>
        <taxon>Gunneridae</taxon>
        <taxon>Pentapetalae</taxon>
        <taxon>rosids</taxon>
        <taxon>Vitales</taxon>
        <taxon>Vitaceae</taxon>
        <taxon>Viteae</taxon>
        <taxon>Vitis</taxon>
    </lineage>
</organism>
<evidence type="ECO:0000313" key="3">
    <source>
        <dbReference type="Proteomes" id="UP000288805"/>
    </source>
</evidence>
<proteinExistence type="predicted"/>
<reference evidence="2 3" key="1">
    <citation type="journal article" date="2018" name="PLoS Genet.">
        <title>Population sequencing reveals clonal diversity and ancestral inbreeding in the grapevine cultivar Chardonnay.</title>
        <authorList>
            <person name="Roach M.J."/>
            <person name="Johnson D.L."/>
            <person name="Bohlmann J."/>
            <person name="van Vuuren H.J."/>
            <person name="Jones S.J."/>
            <person name="Pretorius I.S."/>
            <person name="Schmidt S.A."/>
            <person name="Borneman A.R."/>
        </authorList>
    </citation>
    <scope>NUCLEOTIDE SEQUENCE [LARGE SCALE GENOMIC DNA]</scope>
    <source>
        <strain evidence="3">cv. Chardonnay</strain>
        <tissue evidence="2">Leaf</tissue>
    </source>
</reference>
<dbReference type="InterPro" id="IPR040362">
    <property type="entry name" value="RELCH"/>
</dbReference>
<sequence length="159" mass="17053">MFSIFFVCSDLPATSVRELLLPAIQNLLKDLDALDPAHKEALEIILKERSGGTLEAISKVMGAHLGIASSVTSLFGEGGLLGKKDSGDPPPEPVESPRAVPPPPAEDTRFMRIMRGNFTDMLRSKAKNQEDTSTVSGRHSVECVSTLWLTDPPGGAARK</sequence>
<evidence type="ECO:0000313" key="2">
    <source>
        <dbReference type="EMBL" id="RVW77486.1"/>
    </source>
</evidence>
<dbReference type="Proteomes" id="UP000288805">
    <property type="component" value="Unassembled WGS sequence"/>
</dbReference>